<keyword evidence="1" id="KW-0808">Transferase</keyword>
<reference evidence="1" key="1">
    <citation type="journal article" date="2005" name="Mol. Biol. Evol.">
        <title>Substitution rate and structural divergence of 5'UTR evolution: comparative analysis between human and cynomolgus monkey cDNAs.</title>
        <authorList>
            <person name="Osada N."/>
            <person name="Hirata M."/>
            <person name="Tanuma R."/>
            <person name="Kusuda J."/>
            <person name="Hida M."/>
            <person name="Suzuki Y."/>
            <person name="Sugano S."/>
            <person name="Gojobori T."/>
            <person name="Shen C.K."/>
            <person name="Wu C.I."/>
            <person name="Hashimoto K."/>
        </authorList>
    </citation>
    <scope>NUCLEOTIDE SEQUENCE</scope>
</reference>
<dbReference type="AlphaFoldDB" id="Q4R396"/>
<sequence length="44" mass="4738">MPHSAAPPSLHSWKGRGRCWVASKMPPMIPAGLLVFTPLSIPLT</sequence>
<organism evidence="1">
    <name type="scientific">Macaca fascicularis</name>
    <name type="common">Crab-eating macaque</name>
    <name type="synonym">Cynomolgus monkey</name>
    <dbReference type="NCBI Taxonomy" id="9541"/>
    <lineage>
        <taxon>Eukaryota</taxon>
        <taxon>Metazoa</taxon>
        <taxon>Chordata</taxon>
        <taxon>Craniata</taxon>
        <taxon>Vertebrata</taxon>
        <taxon>Euteleostomi</taxon>
        <taxon>Mammalia</taxon>
        <taxon>Eutheria</taxon>
        <taxon>Euarchontoglires</taxon>
        <taxon>Primates</taxon>
        <taxon>Haplorrhini</taxon>
        <taxon>Catarrhini</taxon>
        <taxon>Cercopithecidae</taxon>
        <taxon>Cercopithecinae</taxon>
        <taxon>Macaca</taxon>
    </lineage>
</organism>
<proteinExistence type="evidence at transcript level"/>
<accession>Q4R396</accession>
<dbReference type="GO" id="GO:0016740">
    <property type="term" value="F:transferase activity"/>
    <property type="evidence" value="ECO:0007669"/>
    <property type="project" value="UniProtKB-KW"/>
</dbReference>
<reference evidence="1" key="2">
    <citation type="submission" date="2005-06" db="EMBL/GenBank/DDBJ databases">
        <title>DNA sequences of macaque genes expressed in brain or testis and its evolutionary implications.</title>
        <authorList>
            <consortium name="International consortium for macaque cDNA sequencing and analysis"/>
        </authorList>
    </citation>
    <scope>NUCLEOTIDE SEQUENCE</scope>
</reference>
<dbReference type="EMBL" id="AB179370">
    <property type="protein sequence ID" value="BAE02421.1"/>
    <property type="molecule type" value="mRNA"/>
</dbReference>
<evidence type="ECO:0000313" key="1">
    <source>
        <dbReference type="EMBL" id="BAE02421.1"/>
    </source>
</evidence>
<protein>
    <submittedName>
        <fullName evidence="1">Testis cDNA clone: QtsA-18527, similar to human galactose-3-O-sulfotransferase 3 (GAL3ST3)</fullName>
    </submittedName>
</protein>
<name>Q4R396_MACFA</name>